<reference evidence="1 2" key="1">
    <citation type="journal article" date="2022" name="Evol. Bioinform. Online">
        <title>Draft Genome Sequence of Oceanobacillus jordanicus Strain GSFE11, a Halotolerant Plant Growth-Promoting Bacterial Endophyte Isolated From the Jordan Valley.</title>
        <authorList>
            <person name="Alhindi T."/>
            <person name="Albdaiwi R."/>
        </authorList>
    </citation>
    <scope>NUCLEOTIDE SEQUENCE [LARGE SCALE GENOMIC DNA]</scope>
    <source>
        <strain evidence="1 2">GSFE11</strain>
    </source>
</reference>
<protein>
    <recommendedName>
        <fullName evidence="3">Transposase</fullName>
    </recommendedName>
</protein>
<keyword evidence="2" id="KW-1185">Reference proteome</keyword>
<name>A0AAW5BB21_9BACI</name>
<evidence type="ECO:0000313" key="1">
    <source>
        <dbReference type="EMBL" id="MCG3420988.1"/>
    </source>
</evidence>
<organism evidence="1 2">
    <name type="scientific">Oceanobacillus jordanicus</name>
    <dbReference type="NCBI Taxonomy" id="2867266"/>
    <lineage>
        <taxon>Bacteria</taxon>
        <taxon>Bacillati</taxon>
        <taxon>Bacillota</taxon>
        <taxon>Bacilli</taxon>
        <taxon>Bacillales</taxon>
        <taxon>Bacillaceae</taxon>
        <taxon>Oceanobacillus</taxon>
    </lineage>
</organism>
<feature type="non-terminal residue" evidence="1">
    <location>
        <position position="1"/>
    </location>
</feature>
<sequence>KTESLFSLDILVVLFSFQRAICLRRFFEATFISYHFQINLSTTFSLVFNVLKLFLVAAEFGDLNNIASLQPIRQQFPHGNYRKFGSFNLLWYTKAVGPCLT</sequence>
<evidence type="ECO:0008006" key="3">
    <source>
        <dbReference type="Google" id="ProtNLM"/>
    </source>
</evidence>
<dbReference type="RefSeq" id="WP_238021767.1">
    <property type="nucleotide sequence ID" value="NZ_JAIFZM010000020.1"/>
</dbReference>
<comment type="caution">
    <text evidence="1">The sequence shown here is derived from an EMBL/GenBank/DDBJ whole genome shotgun (WGS) entry which is preliminary data.</text>
</comment>
<gene>
    <name evidence="1" type="ORF">K3T81_17715</name>
</gene>
<dbReference type="Proteomes" id="UP001199631">
    <property type="component" value="Unassembled WGS sequence"/>
</dbReference>
<accession>A0AAW5BB21</accession>
<dbReference type="AlphaFoldDB" id="A0AAW5BB21"/>
<evidence type="ECO:0000313" key="2">
    <source>
        <dbReference type="Proteomes" id="UP001199631"/>
    </source>
</evidence>
<proteinExistence type="predicted"/>
<dbReference type="EMBL" id="JAIFZM010000020">
    <property type="protein sequence ID" value="MCG3420988.1"/>
    <property type="molecule type" value="Genomic_DNA"/>
</dbReference>